<dbReference type="RefSeq" id="WP_171905905.1">
    <property type="nucleotide sequence ID" value="NZ_CP073910.1"/>
</dbReference>
<sequence>MADLNDIIHYQLLAKEARRRADTTDDPDLARRFREIAVKHERMARKLAGEAEG</sequence>
<reference evidence="1" key="1">
    <citation type="submission" date="2021-04" db="EMBL/GenBank/DDBJ databases">
        <title>Isolation of p-tert-butylphenol degrading bacteria Sphingobium phenoxybenzoativorans Tas13 from active sludge.</title>
        <authorList>
            <person name="Li Y."/>
        </authorList>
    </citation>
    <scope>NUCLEOTIDE SEQUENCE</scope>
    <source>
        <strain evidence="1">Tas13</strain>
    </source>
</reference>
<dbReference type="EMBL" id="CP073910">
    <property type="protein sequence ID" value="QUT06363.1"/>
    <property type="molecule type" value="Genomic_DNA"/>
</dbReference>
<name>A0A975K970_9SPHN</name>
<evidence type="ECO:0000313" key="2">
    <source>
        <dbReference type="Proteomes" id="UP000681425"/>
    </source>
</evidence>
<dbReference type="Proteomes" id="UP000681425">
    <property type="component" value="Chromosome"/>
</dbReference>
<dbReference type="AlphaFoldDB" id="A0A975K970"/>
<protein>
    <submittedName>
        <fullName evidence="1">Uncharacterized protein</fullName>
    </submittedName>
</protein>
<keyword evidence="2" id="KW-1185">Reference proteome</keyword>
<organism evidence="1 2">
    <name type="scientific">Sphingobium phenoxybenzoativorans</name>
    <dbReference type="NCBI Taxonomy" id="1592790"/>
    <lineage>
        <taxon>Bacteria</taxon>
        <taxon>Pseudomonadati</taxon>
        <taxon>Pseudomonadota</taxon>
        <taxon>Alphaproteobacteria</taxon>
        <taxon>Sphingomonadales</taxon>
        <taxon>Sphingomonadaceae</taxon>
        <taxon>Sphingobium</taxon>
    </lineage>
</organism>
<accession>A0A975K970</accession>
<proteinExistence type="predicted"/>
<gene>
    <name evidence="1" type="ORF">KFK14_02460</name>
</gene>
<dbReference type="KEGG" id="spph:KFK14_02460"/>
<evidence type="ECO:0000313" key="1">
    <source>
        <dbReference type="EMBL" id="QUT06363.1"/>
    </source>
</evidence>